<dbReference type="InterPro" id="IPR003416">
    <property type="entry name" value="MgtC/SapB/SrpB/YhiD_fam"/>
</dbReference>
<keyword evidence="10" id="KW-1185">Reference proteome</keyword>
<evidence type="ECO:0000259" key="8">
    <source>
        <dbReference type="Pfam" id="PF02308"/>
    </source>
</evidence>
<keyword evidence="4 7" id="KW-0812">Transmembrane</keyword>
<evidence type="ECO:0000313" key="10">
    <source>
        <dbReference type="Proteomes" id="UP001575181"/>
    </source>
</evidence>
<evidence type="ECO:0000256" key="4">
    <source>
        <dbReference type="ARBA" id="ARBA00022692"/>
    </source>
</evidence>
<evidence type="ECO:0000256" key="6">
    <source>
        <dbReference type="ARBA" id="ARBA00023136"/>
    </source>
</evidence>
<dbReference type="PANTHER" id="PTHR33778:SF1">
    <property type="entry name" value="MAGNESIUM TRANSPORTER YHID-RELATED"/>
    <property type="match status" value="1"/>
</dbReference>
<name>A0ABV4TTS2_9GAMM</name>
<feature type="transmembrane region" description="Helical" evidence="7">
    <location>
        <begin position="41"/>
        <end position="61"/>
    </location>
</feature>
<evidence type="ECO:0000256" key="3">
    <source>
        <dbReference type="ARBA" id="ARBA00022475"/>
    </source>
</evidence>
<keyword evidence="5 7" id="KW-1133">Transmembrane helix</keyword>
<gene>
    <name evidence="9" type="ORF">ACERLL_03960</name>
</gene>
<keyword evidence="3" id="KW-1003">Cell membrane</keyword>
<feature type="transmembrane region" description="Helical" evidence="7">
    <location>
        <begin position="123"/>
        <end position="141"/>
    </location>
</feature>
<comment type="similarity">
    <text evidence="2 7">Belongs to the MgtC/SapB family.</text>
</comment>
<evidence type="ECO:0000256" key="1">
    <source>
        <dbReference type="ARBA" id="ARBA00004651"/>
    </source>
</evidence>
<sequence>MPELWPQIDWLRILSNLIQLAIAYLLAIPVGWDREREARGAGLRTFPLVAVGSCGFLLLGLETLGTAPEPQARVLYGLITGIGFIGGGAILKQEGGVRGMSTAASIWITGAVGAAVAWGQYEIAITLSLVTFLTLYFVASLKRMVHKGPGD</sequence>
<dbReference type="Pfam" id="PF02308">
    <property type="entry name" value="MgtC"/>
    <property type="match status" value="1"/>
</dbReference>
<evidence type="ECO:0000256" key="2">
    <source>
        <dbReference type="ARBA" id="ARBA00009298"/>
    </source>
</evidence>
<evidence type="ECO:0000313" key="9">
    <source>
        <dbReference type="EMBL" id="MFA9459975.1"/>
    </source>
</evidence>
<evidence type="ECO:0000256" key="5">
    <source>
        <dbReference type="ARBA" id="ARBA00022989"/>
    </source>
</evidence>
<accession>A0ABV4TTS2</accession>
<dbReference type="EMBL" id="JBGUAW010000002">
    <property type="protein sequence ID" value="MFA9459975.1"/>
    <property type="molecule type" value="Genomic_DNA"/>
</dbReference>
<evidence type="ECO:0000256" key="7">
    <source>
        <dbReference type="RuleBase" id="RU365041"/>
    </source>
</evidence>
<dbReference type="Proteomes" id="UP001575181">
    <property type="component" value="Unassembled WGS sequence"/>
</dbReference>
<organism evidence="9 10">
    <name type="scientific">Thiohalorhabdus methylotrophus</name>
    <dbReference type="NCBI Taxonomy" id="3242694"/>
    <lineage>
        <taxon>Bacteria</taxon>
        <taxon>Pseudomonadati</taxon>
        <taxon>Pseudomonadota</taxon>
        <taxon>Gammaproteobacteria</taxon>
        <taxon>Thiohalorhabdales</taxon>
        <taxon>Thiohalorhabdaceae</taxon>
        <taxon>Thiohalorhabdus</taxon>
    </lineage>
</organism>
<reference evidence="9 10" key="1">
    <citation type="submission" date="2024-08" db="EMBL/GenBank/DDBJ databases">
        <title>Whole-genome sequencing of halo(alkali)philic microorganisms from hypersaline lakes.</title>
        <authorList>
            <person name="Sorokin D.Y."/>
            <person name="Merkel A.Y."/>
            <person name="Messina E."/>
            <person name="Yakimov M."/>
        </authorList>
    </citation>
    <scope>NUCLEOTIDE SEQUENCE [LARGE SCALE GENOMIC DNA]</scope>
    <source>
        <strain evidence="9 10">Cl-TMA</strain>
    </source>
</reference>
<feature type="transmembrane region" description="Helical" evidence="7">
    <location>
        <begin position="98"/>
        <end position="117"/>
    </location>
</feature>
<protein>
    <recommendedName>
        <fullName evidence="7">Protein MgtC</fullName>
    </recommendedName>
</protein>
<feature type="domain" description="MgtC/SapB/SrpB/YhiD N-terminal" evidence="8">
    <location>
        <begin position="20"/>
        <end position="143"/>
    </location>
</feature>
<dbReference type="InterPro" id="IPR049177">
    <property type="entry name" value="MgtC_SapB_SrpB_YhiD_N"/>
</dbReference>
<feature type="transmembrane region" description="Helical" evidence="7">
    <location>
        <begin position="13"/>
        <end position="32"/>
    </location>
</feature>
<feature type="transmembrane region" description="Helical" evidence="7">
    <location>
        <begin position="73"/>
        <end position="91"/>
    </location>
</feature>
<dbReference type="RefSeq" id="WP_373654753.1">
    <property type="nucleotide sequence ID" value="NZ_JBGUAW010000002.1"/>
</dbReference>
<keyword evidence="7" id="KW-0997">Cell inner membrane</keyword>
<comment type="subcellular location">
    <subcellularLocation>
        <location evidence="7">Cell inner membrane</location>
        <topology evidence="7">Multi-pass membrane protein</topology>
    </subcellularLocation>
    <subcellularLocation>
        <location evidence="1">Cell membrane</location>
        <topology evidence="1">Multi-pass membrane protein</topology>
    </subcellularLocation>
</comment>
<comment type="caution">
    <text evidence="9">The sequence shown here is derived from an EMBL/GenBank/DDBJ whole genome shotgun (WGS) entry which is preliminary data.</text>
</comment>
<dbReference type="PRINTS" id="PR01837">
    <property type="entry name" value="MGTCSAPBPROT"/>
</dbReference>
<keyword evidence="6 7" id="KW-0472">Membrane</keyword>
<dbReference type="PANTHER" id="PTHR33778">
    <property type="entry name" value="PROTEIN MGTC"/>
    <property type="match status" value="1"/>
</dbReference>
<proteinExistence type="inferred from homology"/>